<sequence length="462" mass="49321">MVDEQLQAIVKAYDIRGTVPEQLNERIASAIGTAAVEVTGVRTWVVGHDMRDSGPGLAEAFTQAATKAGADVIAAGLCSTDMMYFISGKHNVAGVMLTASHNPAQYNGMKLCLPEAKPISLDTGLARIRDRAAEILADPDSRDNSNTAQGTVTQRDFLADYAAHLRGLVDLSGIRPLKVAVDAGNGMAGHTVPAVLGDQLLEGLPLEIVPLYFELDGTFPNHEANPLEPANLVDLQAKVREVGADIGLAFDGDADRVFVVDAAGDPVSPSAITCMVAEAELAKSPGATVIYNLICSQAVPEVVTEQGGKPHRTRVGHSYIKAAMADHDAIFGGEHSAHYYFRDFWFADTGMLAAMHVLRKLGNCETSLADLVADYDRYPSSGEINSTVEDQAGKIADIKAIYGTKCDVTLEELDGLTITFKDGSWANLRASNTEPLLRLNVEGATEASMIRLRDDILSIVRS</sequence>
<dbReference type="SUPFAM" id="SSF53738">
    <property type="entry name" value="Phosphoglucomutase, first 3 domains"/>
    <property type="match status" value="3"/>
</dbReference>
<dbReference type="InterPro" id="IPR005844">
    <property type="entry name" value="A-D-PHexomutase_a/b/a-I"/>
</dbReference>
<dbReference type="InterPro" id="IPR005843">
    <property type="entry name" value="A-D-PHexomutase_C"/>
</dbReference>
<dbReference type="GO" id="GO:0016868">
    <property type="term" value="F:intramolecular phosphotransferase activity"/>
    <property type="evidence" value="ECO:0007669"/>
    <property type="project" value="InterPro"/>
</dbReference>
<accession>A0A895XW96</accession>
<evidence type="ECO:0000259" key="8">
    <source>
        <dbReference type="Pfam" id="PF00408"/>
    </source>
</evidence>
<dbReference type="SUPFAM" id="SSF55957">
    <property type="entry name" value="Phosphoglucomutase, C-terminal domain"/>
    <property type="match status" value="1"/>
</dbReference>
<feature type="domain" description="Alpha-D-phosphohexomutase alpha/beta/alpha" evidence="11">
    <location>
        <begin position="271"/>
        <end position="378"/>
    </location>
</feature>
<feature type="domain" description="Alpha-D-phosphohexomutase alpha/beta/alpha" evidence="9">
    <location>
        <begin position="9"/>
        <end position="134"/>
    </location>
</feature>
<feature type="domain" description="Alpha-D-phosphohexomutase alpha/beta/alpha" evidence="10">
    <location>
        <begin position="160"/>
        <end position="264"/>
    </location>
</feature>
<dbReference type="PROSITE" id="PS00710">
    <property type="entry name" value="PGM_PMM"/>
    <property type="match status" value="1"/>
</dbReference>
<dbReference type="RefSeq" id="WP_213171909.1">
    <property type="nucleotide sequence ID" value="NZ_CP070496.1"/>
</dbReference>
<evidence type="ECO:0000256" key="6">
    <source>
        <dbReference type="ARBA" id="ARBA00023235"/>
    </source>
</evidence>
<keyword evidence="13" id="KW-1185">Reference proteome</keyword>
<protein>
    <submittedName>
        <fullName evidence="12">Phosphomannomutase/phosphoglucomutase</fullName>
    </submittedName>
</protein>
<reference evidence="12" key="1">
    <citation type="submission" date="2021-02" db="EMBL/GenBank/DDBJ databases">
        <title>Natronoglycomyces albus gen. nov., sp. nov, a haloalkaliphilic actinobacterium from a soda solonchak soil.</title>
        <authorList>
            <person name="Sorokin D.Y."/>
            <person name="Khijniak T.V."/>
            <person name="Zakharycheva A.P."/>
            <person name="Boueva O.V."/>
            <person name="Ariskina E.V."/>
            <person name="Hahnke R.L."/>
            <person name="Bunk B."/>
            <person name="Sproer C."/>
            <person name="Schumann P."/>
            <person name="Evtushenko L.I."/>
            <person name="Kublanov I.V."/>
        </authorList>
    </citation>
    <scope>NUCLEOTIDE SEQUENCE</scope>
    <source>
        <strain evidence="12">DSM 106290</strain>
    </source>
</reference>
<dbReference type="CDD" id="cd03089">
    <property type="entry name" value="PMM_PGM"/>
    <property type="match status" value="1"/>
</dbReference>
<dbReference type="Pfam" id="PF02879">
    <property type="entry name" value="PGM_PMM_II"/>
    <property type="match status" value="1"/>
</dbReference>
<evidence type="ECO:0000256" key="3">
    <source>
        <dbReference type="ARBA" id="ARBA00022553"/>
    </source>
</evidence>
<dbReference type="PANTHER" id="PTHR43771:SF1">
    <property type="entry name" value="PHOSPHOMANNOMUTASE"/>
    <property type="match status" value="1"/>
</dbReference>
<comment type="cofactor">
    <cofactor evidence="1">
        <name>Mg(2+)</name>
        <dbReference type="ChEBI" id="CHEBI:18420"/>
    </cofactor>
</comment>
<dbReference type="Pfam" id="PF02878">
    <property type="entry name" value="PGM_PMM_I"/>
    <property type="match status" value="1"/>
</dbReference>
<dbReference type="InterPro" id="IPR016055">
    <property type="entry name" value="A-D-PHexomutase_a/b/a-I/II/III"/>
</dbReference>
<evidence type="ECO:0000256" key="7">
    <source>
        <dbReference type="RuleBase" id="RU004326"/>
    </source>
</evidence>
<evidence type="ECO:0000256" key="5">
    <source>
        <dbReference type="ARBA" id="ARBA00022842"/>
    </source>
</evidence>
<dbReference type="GO" id="GO:0005975">
    <property type="term" value="P:carbohydrate metabolic process"/>
    <property type="evidence" value="ECO:0007669"/>
    <property type="project" value="InterPro"/>
</dbReference>
<keyword evidence="5 7" id="KW-0460">Magnesium</keyword>
<feature type="domain" description="Alpha-D-phosphohexomutase C-terminal" evidence="8">
    <location>
        <begin position="383"/>
        <end position="457"/>
    </location>
</feature>
<dbReference type="GO" id="GO:0000287">
    <property type="term" value="F:magnesium ion binding"/>
    <property type="evidence" value="ECO:0007669"/>
    <property type="project" value="InterPro"/>
</dbReference>
<dbReference type="EMBL" id="CP070496">
    <property type="protein sequence ID" value="QSB05898.1"/>
    <property type="molecule type" value="Genomic_DNA"/>
</dbReference>
<keyword evidence="3" id="KW-0597">Phosphoprotein</keyword>
<evidence type="ECO:0000313" key="12">
    <source>
        <dbReference type="EMBL" id="QSB05898.1"/>
    </source>
</evidence>
<evidence type="ECO:0000259" key="11">
    <source>
        <dbReference type="Pfam" id="PF02880"/>
    </source>
</evidence>
<dbReference type="InterPro" id="IPR016066">
    <property type="entry name" value="A-D-PHexomutase_CS"/>
</dbReference>
<dbReference type="PANTHER" id="PTHR43771">
    <property type="entry name" value="PHOSPHOMANNOMUTASE"/>
    <property type="match status" value="1"/>
</dbReference>
<gene>
    <name evidence="12" type="ORF">JQS30_02945</name>
</gene>
<dbReference type="InterPro" id="IPR005845">
    <property type="entry name" value="A-D-PHexomutase_a/b/a-II"/>
</dbReference>
<dbReference type="InterPro" id="IPR036900">
    <property type="entry name" value="A-D-PHexomutase_C_sf"/>
</dbReference>
<dbReference type="InterPro" id="IPR005841">
    <property type="entry name" value="Alpha-D-phosphohexomutase_SF"/>
</dbReference>
<name>A0A895XW96_9ACTN</name>
<dbReference type="Gene3D" id="3.30.310.50">
    <property type="entry name" value="Alpha-D-phosphohexomutase, C-terminal domain"/>
    <property type="match status" value="1"/>
</dbReference>
<comment type="similarity">
    <text evidence="2 7">Belongs to the phosphohexose mutase family.</text>
</comment>
<dbReference type="PRINTS" id="PR00509">
    <property type="entry name" value="PGMPMM"/>
</dbReference>
<dbReference type="AlphaFoldDB" id="A0A895XW96"/>
<dbReference type="Pfam" id="PF02880">
    <property type="entry name" value="PGM_PMM_III"/>
    <property type="match status" value="1"/>
</dbReference>
<keyword evidence="4 7" id="KW-0479">Metal-binding</keyword>
<evidence type="ECO:0000313" key="13">
    <source>
        <dbReference type="Proteomes" id="UP000662939"/>
    </source>
</evidence>
<proteinExistence type="inferred from homology"/>
<evidence type="ECO:0000256" key="1">
    <source>
        <dbReference type="ARBA" id="ARBA00001946"/>
    </source>
</evidence>
<keyword evidence="6" id="KW-0413">Isomerase</keyword>
<dbReference type="NCBIfam" id="NF007088">
    <property type="entry name" value="PRK09542.1"/>
    <property type="match status" value="1"/>
</dbReference>
<dbReference type="KEGG" id="nav:JQS30_02945"/>
<organism evidence="12 13">
    <name type="scientific">Natronoglycomyces albus</name>
    <dbReference type="NCBI Taxonomy" id="2811108"/>
    <lineage>
        <taxon>Bacteria</taxon>
        <taxon>Bacillati</taxon>
        <taxon>Actinomycetota</taxon>
        <taxon>Actinomycetes</taxon>
        <taxon>Glycomycetales</taxon>
        <taxon>Glycomycetaceae</taxon>
        <taxon>Natronoglycomyces</taxon>
    </lineage>
</organism>
<dbReference type="Proteomes" id="UP000662939">
    <property type="component" value="Chromosome"/>
</dbReference>
<evidence type="ECO:0000256" key="4">
    <source>
        <dbReference type="ARBA" id="ARBA00022723"/>
    </source>
</evidence>
<dbReference type="Pfam" id="PF00408">
    <property type="entry name" value="PGM_PMM_IV"/>
    <property type="match status" value="1"/>
</dbReference>
<dbReference type="InterPro" id="IPR005846">
    <property type="entry name" value="A-D-PHexomutase_a/b/a-III"/>
</dbReference>
<evidence type="ECO:0000256" key="2">
    <source>
        <dbReference type="ARBA" id="ARBA00010231"/>
    </source>
</evidence>
<evidence type="ECO:0000259" key="10">
    <source>
        <dbReference type="Pfam" id="PF02879"/>
    </source>
</evidence>
<dbReference type="Gene3D" id="3.40.120.10">
    <property type="entry name" value="Alpha-D-Glucose-1,6-Bisphosphate, subunit A, domain 3"/>
    <property type="match status" value="3"/>
</dbReference>
<evidence type="ECO:0000259" key="9">
    <source>
        <dbReference type="Pfam" id="PF02878"/>
    </source>
</evidence>